<feature type="disulfide bond" evidence="5">
    <location>
        <begin position="858"/>
        <end position="868"/>
    </location>
</feature>
<dbReference type="PROSITE" id="PS00420">
    <property type="entry name" value="SRCR_1"/>
    <property type="match status" value="8"/>
</dbReference>
<feature type="disulfide bond" evidence="5">
    <location>
        <begin position="1074"/>
        <end position="1084"/>
    </location>
</feature>
<evidence type="ECO:0000256" key="2">
    <source>
        <dbReference type="ARBA" id="ARBA00022737"/>
    </source>
</evidence>
<gene>
    <name evidence="9" type="primary">LOC106169048</name>
</gene>
<evidence type="ECO:0000313" key="9">
    <source>
        <dbReference type="RefSeq" id="XP_023933510.1"/>
    </source>
</evidence>
<feature type="domain" description="SRCR" evidence="7">
    <location>
        <begin position="248"/>
        <end position="349"/>
    </location>
</feature>
<dbReference type="SMART" id="SM00202">
    <property type="entry name" value="SR"/>
    <property type="match status" value="11"/>
</dbReference>
<dbReference type="InterPro" id="IPR036772">
    <property type="entry name" value="SRCR-like_dom_sf"/>
</dbReference>
<feature type="domain" description="SRCR" evidence="7">
    <location>
        <begin position="356"/>
        <end position="457"/>
    </location>
</feature>
<feature type="domain" description="SRCR" evidence="7">
    <location>
        <begin position="140"/>
        <end position="241"/>
    </location>
</feature>
<dbReference type="PROSITE" id="PS50287">
    <property type="entry name" value="SRCR_2"/>
    <property type="match status" value="12"/>
</dbReference>
<dbReference type="PRINTS" id="PR00258">
    <property type="entry name" value="SPERACTRCPTR"/>
</dbReference>
<feature type="domain" description="SRCR" evidence="7">
    <location>
        <begin position="896"/>
        <end position="997"/>
    </location>
</feature>
<feature type="domain" description="SRCR" evidence="7">
    <location>
        <begin position="464"/>
        <end position="565"/>
    </location>
</feature>
<feature type="domain" description="SRCR" evidence="7">
    <location>
        <begin position="32"/>
        <end position="133"/>
    </location>
</feature>
<dbReference type="PANTHER" id="PTHR19331:SF465">
    <property type="entry name" value="EGG PEPTIDE SPERACT RECEPTOR"/>
    <property type="match status" value="1"/>
</dbReference>
<feature type="disulfide bond" evidence="5">
    <location>
        <begin position="1182"/>
        <end position="1192"/>
    </location>
</feature>
<keyword evidence="3 5" id="KW-1015">Disulfide bond</keyword>
<dbReference type="OrthoDB" id="6128208at2759"/>
<feature type="domain" description="SRCR" evidence="7">
    <location>
        <begin position="680"/>
        <end position="781"/>
    </location>
</feature>
<feature type="disulfide bond" evidence="5">
    <location>
        <begin position="318"/>
        <end position="328"/>
    </location>
</feature>
<feature type="disulfide bond" evidence="5">
    <location>
        <begin position="642"/>
        <end position="652"/>
    </location>
</feature>
<dbReference type="Gene3D" id="3.10.250.10">
    <property type="entry name" value="SRCR-like domain"/>
    <property type="match status" value="12"/>
</dbReference>
<feature type="signal peptide" evidence="6">
    <location>
        <begin position="1"/>
        <end position="26"/>
    </location>
</feature>
<keyword evidence="4" id="KW-0325">Glycoprotein</keyword>
<dbReference type="AlphaFoldDB" id="A0A2R2MTB7"/>
<dbReference type="GO" id="GO:0016020">
    <property type="term" value="C:membrane"/>
    <property type="evidence" value="ECO:0007669"/>
    <property type="project" value="InterPro"/>
</dbReference>
<dbReference type="STRING" id="7574.A0A2R2MTB7"/>
<dbReference type="FunFam" id="3.10.250.10:FF:000011">
    <property type="entry name" value="Scavenger receptor class A member 5"/>
    <property type="match status" value="11"/>
</dbReference>
<feature type="domain" description="SRCR" evidence="7">
    <location>
        <begin position="1220"/>
        <end position="1251"/>
    </location>
</feature>
<dbReference type="PANTHER" id="PTHR19331">
    <property type="entry name" value="SCAVENGER RECEPTOR DOMAIN-CONTAINING"/>
    <property type="match status" value="1"/>
</dbReference>
<dbReference type="RefSeq" id="XP_023933510.1">
    <property type="nucleotide sequence ID" value="XM_024077742.1"/>
</dbReference>
<feature type="non-terminal residue" evidence="9">
    <location>
        <position position="1251"/>
    </location>
</feature>
<evidence type="ECO:0000256" key="5">
    <source>
        <dbReference type="PROSITE-ProRule" id="PRU00196"/>
    </source>
</evidence>
<feature type="disulfide bond" evidence="5">
    <location>
        <begin position="534"/>
        <end position="544"/>
    </location>
</feature>
<evidence type="ECO:0000313" key="8">
    <source>
        <dbReference type="Proteomes" id="UP000085678"/>
    </source>
</evidence>
<feature type="domain" description="SRCR" evidence="7">
    <location>
        <begin position="1004"/>
        <end position="1105"/>
    </location>
</feature>
<feature type="disulfide bond" evidence="5">
    <location>
        <begin position="966"/>
        <end position="976"/>
    </location>
</feature>
<protein>
    <submittedName>
        <fullName evidence="9">Deleted in malignant brain tumors 1 protein</fullName>
    </submittedName>
</protein>
<dbReference type="SUPFAM" id="SSF56487">
    <property type="entry name" value="SRCR-like"/>
    <property type="match status" value="12"/>
</dbReference>
<keyword evidence="2" id="KW-0677">Repeat</keyword>
<dbReference type="KEGG" id="lak:106169048"/>
<organism evidence="8 9">
    <name type="scientific">Lingula anatina</name>
    <name type="common">Brachiopod</name>
    <name type="synonym">Lingula unguis</name>
    <dbReference type="NCBI Taxonomy" id="7574"/>
    <lineage>
        <taxon>Eukaryota</taxon>
        <taxon>Metazoa</taxon>
        <taxon>Spiralia</taxon>
        <taxon>Lophotrochozoa</taxon>
        <taxon>Brachiopoda</taxon>
        <taxon>Linguliformea</taxon>
        <taxon>Lingulata</taxon>
        <taxon>Lingulida</taxon>
        <taxon>Linguloidea</taxon>
        <taxon>Lingulidae</taxon>
        <taxon>Lingula</taxon>
    </lineage>
</organism>
<keyword evidence="8" id="KW-1185">Reference proteome</keyword>
<feature type="domain" description="SRCR" evidence="7">
    <location>
        <begin position="1112"/>
        <end position="1213"/>
    </location>
</feature>
<accession>A0A2R2MTB7</accession>
<dbReference type="InterPro" id="IPR001190">
    <property type="entry name" value="SRCR"/>
</dbReference>
<dbReference type="GeneID" id="106169048"/>
<feature type="domain" description="SRCR" evidence="7">
    <location>
        <begin position="572"/>
        <end position="673"/>
    </location>
</feature>
<dbReference type="Pfam" id="PF00530">
    <property type="entry name" value="SRCR"/>
    <property type="match status" value="12"/>
</dbReference>
<comment type="caution">
    <text evidence="5">Lacks conserved residue(s) required for the propagation of feature annotation.</text>
</comment>
<feature type="disulfide bond" evidence="5">
    <location>
        <begin position="426"/>
        <end position="436"/>
    </location>
</feature>
<sequence length="1251" mass="133053">MYQMTSTGTMIFGGSLLLTLIAVGSGQPASEVRLVGGSRAGEGRVEVFHNGEWGTVCDDNWDVNDARVVCRMLSYNPSYSVPFSGAHFGQGTGSILMDNVACSGSETSIKDCNHNGWSSHNCAHSEDAGVRCVVAVPVEVRLVGGASAGEGRVEVFHNGEWGTVCDDSWDDNDARVVCRMLDYNPGGSVSFPGAHFGQGTGSILMDDVACSGGETSIKDCGHSGWGTHNCAHSEDAGVRCVGVTPVEVRLVGGSRASEGRVEVFYNGEWGTVCDDSWDDNDARVVCRMLGYNPDGSVSFSGAHFGQGTGSILMDDVACSGGETSIQDCGHSGWRNHNCAHSEDAGVRCVAATSVEVRLMGGSRASEGRVEVFYNGEWGTVCDDSWDDNDARVVCRMLGYDPDGSVSFSGAHFGQGTGSILMDDVACSGSESSIQDCGHSGWGTHNCAHHEDAGVRCVEATPVEVRLVGGTRASEGRVEVFHNGEWGTVCDDGWDDNDARVVCRMLGFNLDGSASFSGAHFGQGTGSILMDDVACSGSESSIQDCGHSGWGTHNCAHSEDAGVRCVVATPVEVRLVGGSRAGEGRVEVFHNGEWGTVCDDSWDVNDARVICRMLDYNPDGSVSFSRAHFGQGTGSILMDDVACSGNESSIKDCRHSGWGTHNCAHSEDAGVRCVGATSVEVRLVGGSHAGEGRVEVYHNGEWGTVCDDGWDVNDARVVCRMLGYNPEGSASFSGAHFGQGTGSILMDDVACSGSETSIQDCGHSGWRNHNCAHSEDAGVRCVGATSVEVRLVGGFHAGEGRVEVFHNGIWGTVCDRGWDNNDARVVCRMLGYHTQGPGTYAITHFGQGTGSILLDNVACSGNEASIKDCRHRGWMTNNCYHYEDAGVRCVTDGRFEVRLVGGSHAGEGRVEVFHNGKWGTVCDRGWDNNDARVVCRMLGYNPMDSISFSGAHFGQGSGTILMDNVACSGNEASIQDCGHRGWRSHNCRHSEDAGVRCVSTVHVGVRLIGGSRAGEGRVEVFHDGEWGTVCDDGWDYNDARVICRMLGYNPQGSVSFSYARFGQGTGSILMDDVDCSGNEASIQYCRHSGWRTHSCDHSEDAGVRCVSTVPVEVRLVGGTRASEGRVEVFLNGEWGTVCDDDWDDNDAAVVCRMLGYNPVYSVSFSGAYFGQGTGSILMDNVACGGSEASIQHCGHVGWRTHNCAHSEDAGVRCVAAVHVEVRLMGGFRAGEGRVEVYHNGEWGTVCDDDWDD</sequence>
<evidence type="ECO:0000256" key="4">
    <source>
        <dbReference type="ARBA" id="ARBA00023180"/>
    </source>
</evidence>
<dbReference type="InParanoid" id="A0A2R2MTB7"/>
<feature type="domain" description="SRCR" evidence="7">
    <location>
        <begin position="788"/>
        <end position="889"/>
    </location>
</feature>
<feature type="chain" id="PRO_5015144114" evidence="6">
    <location>
        <begin position="27"/>
        <end position="1251"/>
    </location>
</feature>
<feature type="disulfide bond" evidence="5">
    <location>
        <begin position="102"/>
        <end position="112"/>
    </location>
</feature>
<evidence type="ECO:0000256" key="3">
    <source>
        <dbReference type="ARBA" id="ARBA00023157"/>
    </source>
</evidence>
<feature type="disulfide bond" evidence="5">
    <location>
        <begin position="210"/>
        <end position="220"/>
    </location>
</feature>
<name>A0A2R2MTB7_LINAN</name>
<proteinExistence type="predicted"/>
<keyword evidence="1 6" id="KW-0732">Signal</keyword>
<reference evidence="9" key="1">
    <citation type="submission" date="2025-08" db="UniProtKB">
        <authorList>
            <consortium name="RefSeq"/>
        </authorList>
    </citation>
    <scope>IDENTIFICATION</scope>
    <source>
        <tissue evidence="9">Gonads</tissue>
    </source>
</reference>
<dbReference type="Proteomes" id="UP000085678">
    <property type="component" value="Unplaced"/>
</dbReference>
<evidence type="ECO:0000259" key="7">
    <source>
        <dbReference type="PROSITE" id="PS50287"/>
    </source>
</evidence>
<evidence type="ECO:0000256" key="6">
    <source>
        <dbReference type="SAM" id="SignalP"/>
    </source>
</evidence>
<feature type="disulfide bond" evidence="5">
    <location>
        <begin position="750"/>
        <end position="760"/>
    </location>
</feature>
<evidence type="ECO:0000256" key="1">
    <source>
        <dbReference type="ARBA" id="ARBA00022729"/>
    </source>
</evidence>